<reference evidence="1 2" key="1">
    <citation type="submission" date="2016-08" db="EMBL/GenBank/DDBJ databases">
        <title>A Parts List for Fungal Cellulosomes Revealed by Comparative Genomics.</title>
        <authorList>
            <consortium name="DOE Joint Genome Institute"/>
            <person name="Haitjema C.H."/>
            <person name="Gilmore S.P."/>
            <person name="Henske J.K."/>
            <person name="Solomon K.V."/>
            <person name="De Groot R."/>
            <person name="Kuo A."/>
            <person name="Mondo S.J."/>
            <person name="Salamov A.A."/>
            <person name="Labutti K."/>
            <person name="Zhao Z."/>
            <person name="Chiniquy J."/>
            <person name="Barry K."/>
            <person name="Brewer H.M."/>
            <person name="Purvine S.O."/>
            <person name="Wright A.T."/>
            <person name="Boxma B."/>
            <person name="Van Alen T."/>
            <person name="Hackstein J.H."/>
            <person name="Baker S.E."/>
            <person name="Grigoriev I.V."/>
            <person name="O'Malley M.A."/>
        </authorList>
    </citation>
    <scope>NUCLEOTIDE SEQUENCE [LARGE SCALE GENOMIC DNA]</scope>
    <source>
        <strain evidence="1 2">S4</strain>
    </source>
</reference>
<keyword evidence="2" id="KW-1185">Reference proteome</keyword>
<evidence type="ECO:0000313" key="1">
    <source>
        <dbReference type="EMBL" id="ORX71044.1"/>
    </source>
</evidence>
<dbReference type="Proteomes" id="UP000193944">
    <property type="component" value="Unassembled WGS sequence"/>
</dbReference>
<reference evidence="1 2" key="2">
    <citation type="submission" date="2016-08" db="EMBL/GenBank/DDBJ databases">
        <title>Pervasive Adenine N6-methylation of Active Genes in Fungi.</title>
        <authorList>
            <consortium name="DOE Joint Genome Institute"/>
            <person name="Mondo S.J."/>
            <person name="Dannebaum R.O."/>
            <person name="Kuo R.C."/>
            <person name="Labutti K."/>
            <person name="Haridas S."/>
            <person name="Kuo A."/>
            <person name="Salamov A."/>
            <person name="Ahrendt S.R."/>
            <person name="Lipzen A."/>
            <person name="Sullivan W."/>
            <person name="Andreopoulos W.B."/>
            <person name="Clum A."/>
            <person name="Lindquist E."/>
            <person name="Daum C."/>
            <person name="Ramamoorthy G.K."/>
            <person name="Gryganskyi A."/>
            <person name="Culley D."/>
            <person name="Magnuson J.K."/>
            <person name="James T.Y."/>
            <person name="O'Malley M.A."/>
            <person name="Stajich J.E."/>
            <person name="Spatafora J.W."/>
            <person name="Visel A."/>
            <person name="Grigoriev I.V."/>
        </authorList>
    </citation>
    <scope>NUCLEOTIDE SEQUENCE [LARGE SCALE GENOMIC DNA]</scope>
    <source>
        <strain evidence="1 2">S4</strain>
    </source>
</reference>
<accession>A0A1Y1WD26</accession>
<gene>
    <name evidence="1" type="ORF">BCR32DRAFT_285889</name>
</gene>
<evidence type="ECO:0000313" key="2">
    <source>
        <dbReference type="Proteomes" id="UP000193944"/>
    </source>
</evidence>
<sequence>MFLFRDKDLDVNNSEIYKRKSNNDHKFIINSPPIPHAVLIFSPQSSYEELPLYMNSNENPLLHNDNK</sequence>
<comment type="caution">
    <text evidence="1">The sequence shown here is derived from an EMBL/GenBank/DDBJ whole genome shotgun (WGS) entry which is preliminary data.</text>
</comment>
<organism evidence="1 2">
    <name type="scientific">Anaeromyces robustus</name>
    <dbReference type="NCBI Taxonomy" id="1754192"/>
    <lineage>
        <taxon>Eukaryota</taxon>
        <taxon>Fungi</taxon>
        <taxon>Fungi incertae sedis</taxon>
        <taxon>Chytridiomycota</taxon>
        <taxon>Chytridiomycota incertae sedis</taxon>
        <taxon>Neocallimastigomycetes</taxon>
        <taxon>Neocallimastigales</taxon>
        <taxon>Neocallimastigaceae</taxon>
        <taxon>Anaeromyces</taxon>
    </lineage>
</organism>
<protein>
    <submittedName>
        <fullName evidence="1">Uncharacterized protein</fullName>
    </submittedName>
</protein>
<dbReference type="EMBL" id="MCFG01000405">
    <property type="protein sequence ID" value="ORX71044.1"/>
    <property type="molecule type" value="Genomic_DNA"/>
</dbReference>
<proteinExistence type="predicted"/>
<name>A0A1Y1WD26_9FUNG</name>
<dbReference type="AlphaFoldDB" id="A0A1Y1WD26"/>